<dbReference type="EMBL" id="UZAU01000059">
    <property type="status" value="NOT_ANNOTATED_CDS"/>
    <property type="molecule type" value="Genomic_DNA"/>
</dbReference>
<protein>
    <submittedName>
        <fullName evidence="1">Uncharacterized protein</fullName>
    </submittedName>
</protein>
<keyword evidence="2" id="KW-1185">Reference proteome</keyword>
<evidence type="ECO:0000313" key="1">
    <source>
        <dbReference type="EnsemblPlants" id="cds.evm.model.01.2139"/>
    </source>
</evidence>
<dbReference type="Proteomes" id="UP000596661">
    <property type="component" value="Chromosome 1"/>
</dbReference>
<sequence length="115" mass="12685">MMTMMVAESLRKVGVAVDLVVAWDSWSFGCRAMVQDLGLPSHEMRVVFRPIGLVQIHWGFGGSLFESGVVVVVGVGSTWLSGVICKVVRLCPWRTRGENTPSIGICVFHYVIIYV</sequence>
<reference evidence="1" key="2">
    <citation type="submission" date="2021-03" db="UniProtKB">
        <authorList>
            <consortium name="EnsemblPlants"/>
        </authorList>
    </citation>
    <scope>IDENTIFICATION</scope>
</reference>
<reference evidence="1" key="1">
    <citation type="submission" date="2018-11" db="EMBL/GenBank/DDBJ databases">
        <authorList>
            <person name="Grassa J C."/>
        </authorList>
    </citation>
    <scope>NUCLEOTIDE SEQUENCE [LARGE SCALE GENOMIC DNA]</scope>
</reference>
<dbReference type="AlphaFoldDB" id="A0A803NJX0"/>
<name>A0A803NJX0_CANSA</name>
<dbReference type="EnsemblPlants" id="evm.model.01.2139">
    <property type="protein sequence ID" value="cds.evm.model.01.2139"/>
    <property type="gene ID" value="evm.TU.01.2139"/>
</dbReference>
<dbReference type="Gramene" id="evm.model.01.2139">
    <property type="protein sequence ID" value="cds.evm.model.01.2139"/>
    <property type="gene ID" value="evm.TU.01.2139"/>
</dbReference>
<evidence type="ECO:0000313" key="2">
    <source>
        <dbReference type="Proteomes" id="UP000596661"/>
    </source>
</evidence>
<accession>A0A803NJX0</accession>
<organism evidence="1 2">
    <name type="scientific">Cannabis sativa</name>
    <name type="common">Hemp</name>
    <name type="synonym">Marijuana</name>
    <dbReference type="NCBI Taxonomy" id="3483"/>
    <lineage>
        <taxon>Eukaryota</taxon>
        <taxon>Viridiplantae</taxon>
        <taxon>Streptophyta</taxon>
        <taxon>Embryophyta</taxon>
        <taxon>Tracheophyta</taxon>
        <taxon>Spermatophyta</taxon>
        <taxon>Magnoliopsida</taxon>
        <taxon>eudicotyledons</taxon>
        <taxon>Gunneridae</taxon>
        <taxon>Pentapetalae</taxon>
        <taxon>rosids</taxon>
        <taxon>fabids</taxon>
        <taxon>Rosales</taxon>
        <taxon>Cannabaceae</taxon>
        <taxon>Cannabis</taxon>
    </lineage>
</organism>
<proteinExistence type="predicted"/>